<evidence type="ECO:0000259" key="14">
    <source>
        <dbReference type="PROSITE" id="PS50106"/>
    </source>
</evidence>
<keyword evidence="8" id="KW-0378">Hydrolase</keyword>
<feature type="region of interest" description="Disordered" evidence="12">
    <location>
        <begin position="96"/>
        <end position="118"/>
    </location>
</feature>
<evidence type="ECO:0000256" key="2">
    <source>
        <dbReference type="ARBA" id="ARBA00004418"/>
    </source>
</evidence>
<evidence type="ECO:0000313" key="16">
    <source>
        <dbReference type="Proteomes" id="UP000238982"/>
    </source>
</evidence>
<keyword evidence="10" id="KW-0346">Stress response</keyword>
<accession>A0A2S9N146</accession>
<dbReference type="GO" id="GO:0006508">
    <property type="term" value="P:proteolysis"/>
    <property type="evidence" value="ECO:0007669"/>
    <property type="project" value="UniProtKB-KW"/>
</dbReference>
<keyword evidence="9" id="KW-0720">Serine protease</keyword>
<evidence type="ECO:0000256" key="8">
    <source>
        <dbReference type="ARBA" id="ARBA00022801"/>
    </source>
</evidence>
<dbReference type="InterPro" id="IPR009003">
    <property type="entry name" value="Peptidase_S1_PA"/>
</dbReference>
<evidence type="ECO:0000256" key="11">
    <source>
        <dbReference type="ARBA" id="ARBA00032850"/>
    </source>
</evidence>
<evidence type="ECO:0000256" key="13">
    <source>
        <dbReference type="SAM" id="SignalP"/>
    </source>
</evidence>
<dbReference type="InterPro" id="IPR041489">
    <property type="entry name" value="PDZ_6"/>
</dbReference>
<gene>
    <name evidence="15" type="ORF">C6Q15_02070</name>
</gene>
<name>A0A2S9N146_9BURK</name>
<feature type="compositionally biased region" description="Low complexity" evidence="12">
    <location>
        <begin position="506"/>
        <end position="538"/>
    </location>
</feature>
<evidence type="ECO:0000256" key="1">
    <source>
        <dbReference type="ARBA" id="ARBA00001772"/>
    </source>
</evidence>
<dbReference type="InterPro" id="IPR036034">
    <property type="entry name" value="PDZ_sf"/>
</dbReference>
<evidence type="ECO:0000256" key="3">
    <source>
        <dbReference type="ARBA" id="ARBA00010541"/>
    </source>
</evidence>
<feature type="compositionally biased region" description="Gly residues" evidence="12">
    <location>
        <begin position="494"/>
        <end position="505"/>
    </location>
</feature>
<dbReference type="EC" id="3.4.21.107" evidence="4"/>
<evidence type="ECO:0000256" key="10">
    <source>
        <dbReference type="ARBA" id="ARBA00023016"/>
    </source>
</evidence>
<protein>
    <recommendedName>
        <fullName evidence="5">Probable periplasmic serine endoprotease DegP-like</fullName>
        <ecNumber evidence="4">3.4.21.107</ecNumber>
    </recommendedName>
    <alternativeName>
        <fullName evidence="11">Protease Do</fullName>
    </alternativeName>
</protein>
<dbReference type="EMBL" id="PVGH01000013">
    <property type="protein sequence ID" value="PRF66090.1"/>
    <property type="molecule type" value="Genomic_DNA"/>
</dbReference>
<keyword evidence="7" id="KW-0574">Periplasm</keyword>
<dbReference type="Proteomes" id="UP000238982">
    <property type="component" value="Unassembled WGS sequence"/>
</dbReference>
<keyword evidence="6" id="KW-0645">Protease</keyword>
<dbReference type="SUPFAM" id="SSF50494">
    <property type="entry name" value="Trypsin-like serine proteases"/>
    <property type="match status" value="1"/>
</dbReference>
<feature type="domain" description="PDZ" evidence="14">
    <location>
        <begin position="659"/>
        <end position="749"/>
    </location>
</feature>
<sequence>MVRQTLARAVLHAALSALALAVASPSPTAVAATVALPVDNGSGPPAASDVASDGFPAIVDRYGAAVVTIRTSAFDPQTGEPTFAILDPDDPLAAFFRRGAPPRAQGPQPPAPDTSPRAITGSGSGFIVSPDGAILTSAHVIGDATDATVRLANGREFRATVVAVDPQSDVAVLRIDGTRLPYVPLAEATRVRAGEPVMTIGAPDGAGNTVTAGIVSATPRRLPDGSAFPFLQTDIAVNPDNSGGPVFDRAGNVVGIAMQVYTGADRYASLTFAIPIALSAKLRTQLQPPAQAARGSGANALGLDVQDVGAGLAAALGLPRASGALVDGVEAGSPAAVAGVRAGDVIVQFGDRPVAGAAELNDLAATLAPGEQAPMRLIRNRAPVVLTVAVNGDAGANAVGADGTSGVAGASGGEDESGAARVGANGLGVAGSRTAGAGAAGAAATNLRAAGSGAVGAAGAGAGTVGSRVVGSNAADPGAGSSAARSSGTHSGAAGSGAAGSGAAGSGVASSGTTRSVAAGAGAAGSSTTRPVAADSGAAGAGSAGSSTTRSIAAGSRAAGVSAASSSTTRSAAAGVAGSGAAGLGAAGIGAAGIGAAGVGAAGVGAAGLGSAGSGATDAGAPALRAAGTAGEDGDDVVPAATATRAAPAMHTAAAPVGTATVTRTAARPPQHGDRLGLTMHPLTDDERRSTGLPVGMMVDAVRGPAARAGIEPGDVVLELNDTLLESPADVPALEANGGDVIAVLIQRNHARRFVSVRVR</sequence>
<reference evidence="15 16" key="1">
    <citation type="submission" date="2018-03" db="EMBL/GenBank/DDBJ databases">
        <authorList>
            <person name="Keele B.F."/>
        </authorList>
    </citation>
    <scope>NUCLEOTIDE SEQUENCE [LARGE SCALE GENOMIC DNA]</scope>
    <source>
        <strain evidence="15 16">AU19729</strain>
    </source>
</reference>
<dbReference type="PROSITE" id="PS50106">
    <property type="entry name" value="PDZ"/>
    <property type="match status" value="2"/>
</dbReference>
<dbReference type="Pfam" id="PF13180">
    <property type="entry name" value="PDZ_2"/>
    <property type="match status" value="1"/>
</dbReference>
<evidence type="ECO:0000256" key="4">
    <source>
        <dbReference type="ARBA" id="ARBA00013035"/>
    </source>
</evidence>
<dbReference type="RefSeq" id="WP_105796429.1">
    <property type="nucleotide sequence ID" value="NZ_JAGSWF010000035.1"/>
</dbReference>
<dbReference type="Pfam" id="PF17820">
    <property type="entry name" value="PDZ_6"/>
    <property type="match status" value="1"/>
</dbReference>
<dbReference type="GO" id="GO:0004252">
    <property type="term" value="F:serine-type endopeptidase activity"/>
    <property type="evidence" value="ECO:0007669"/>
    <property type="project" value="InterPro"/>
</dbReference>
<feature type="region of interest" description="Disordered" evidence="12">
    <location>
        <begin position="645"/>
        <end position="691"/>
    </location>
</feature>
<feature type="compositionally biased region" description="Low complexity" evidence="12">
    <location>
        <begin position="96"/>
        <end position="106"/>
    </location>
</feature>
<proteinExistence type="inferred from homology"/>
<dbReference type="PANTHER" id="PTHR22939:SF130">
    <property type="entry name" value="PERIPLASMIC SERINE ENDOPROTEASE DEGP-LIKE-RELATED"/>
    <property type="match status" value="1"/>
</dbReference>
<dbReference type="SMART" id="SM00228">
    <property type="entry name" value="PDZ"/>
    <property type="match status" value="2"/>
</dbReference>
<dbReference type="PANTHER" id="PTHR22939">
    <property type="entry name" value="SERINE PROTEASE FAMILY S1C HTRA-RELATED"/>
    <property type="match status" value="1"/>
</dbReference>
<dbReference type="Gene3D" id="2.40.10.120">
    <property type="match status" value="1"/>
</dbReference>
<dbReference type="AlphaFoldDB" id="A0A2S9N146"/>
<organism evidence="15 16">
    <name type="scientific">Burkholderia multivorans</name>
    <dbReference type="NCBI Taxonomy" id="87883"/>
    <lineage>
        <taxon>Bacteria</taxon>
        <taxon>Pseudomonadati</taxon>
        <taxon>Pseudomonadota</taxon>
        <taxon>Betaproteobacteria</taxon>
        <taxon>Burkholderiales</taxon>
        <taxon>Burkholderiaceae</taxon>
        <taxon>Burkholderia</taxon>
        <taxon>Burkholderia cepacia complex</taxon>
    </lineage>
</organism>
<feature type="compositionally biased region" description="Low complexity" evidence="12">
    <location>
        <begin position="645"/>
        <end position="670"/>
    </location>
</feature>
<evidence type="ECO:0000256" key="6">
    <source>
        <dbReference type="ARBA" id="ARBA00022670"/>
    </source>
</evidence>
<comment type="subcellular location">
    <subcellularLocation>
        <location evidence="2">Periplasm</location>
    </subcellularLocation>
</comment>
<dbReference type="Pfam" id="PF13365">
    <property type="entry name" value="Trypsin_2"/>
    <property type="match status" value="1"/>
</dbReference>
<feature type="chain" id="PRO_5015419079" description="Probable periplasmic serine endoprotease DegP-like" evidence="13">
    <location>
        <begin position="32"/>
        <end position="760"/>
    </location>
</feature>
<feature type="domain" description="PDZ" evidence="14">
    <location>
        <begin position="302"/>
        <end position="381"/>
    </location>
</feature>
<evidence type="ECO:0000256" key="7">
    <source>
        <dbReference type="ARBA" id="ARBA00022764"/>
    </source>
</evidence>
<dbReference type="SUPFAM" id="SSF50156">
    <property type="entry name" value="PDZ domain-like"/>
    <property type="match status" value="2"/>
</dbReference>
<feature type="region of interest" description="Disordered" evidence="12">
    <location>
        <begin position="475"/>
        <end position="549"/>
    </location>
</feature>
<comment type="caution">
    <text evidence="15">The sequence shown here is derived from an EMBL/GenBank/DDBJ whole genome shotgun (WGS) entry which is preliminary data.</text>
</comment>
<dbReference type="Gene3D" id="2.30.42.10">
    <property type="match status" value="2"/>
</dbReference>
<dbReference type="InterPro" id="IPR001478">
    <property type="entry name" value="PDZ"/>
</dbReference>
<dbReference type="InterPro" id="IPR001940">
    <property type="entry name" value="Peptidase_S1C"/>
</dbReference>
<evidence type="ECO:0000256" key="5">
    <source>
        <dbReference type="ARBA" id="ARBA00013958"/>
    </source>
</evidence>
<comment type="similarity">
    <text evidence="3">Belongs to the peptidase S1C family.</text>
</comment>
<comment type="catalytic activity">
    <reaction evidence="1">
        <text>Acts on substrates that are at least partially unfolded. The cleavage site P1 residue is normally between a pair of hydrophobic residues, such as Val-|-Val.</text>
        <dbReference type="EC" id="3.4.21.107"/>
    </reaction>
</comment>
<feature type="compositionally biased region" description="Low complexity" evidence="12">
    <location>
        <begin position="475"/>
        <end position="493"/>
    </location>
</feature>
<feature type="signal peptide" evidence="13">
    <location>
        <begin position="1"/>
        <end position="31"/>
    </location>
</feature>
<evidence type="ECO:0000313" key="15">
    <source>
        <dbReference type="EMBL" id="PRF66090.1"/>
    </source>
</evidence>
<dbReference type="PRINTS" id="PR00834">
    <property type="entry name" value="PROTEASES2C"/>
</dbReference>
<keyword evidence="13" id="KW-0732">Signal</keyword>
<evidence type="ECO:0000256" key="12">
    <source>
        <dbReference type="SAM" id="MobiDB-lite"/>
    </source>
</evidence>
<evidence type="ECO:0000256" key="9">
    <source>
        <dbReference type="ARBA" id="ARBA00022825"/>
    </source>
</evidence>